<dbReference type="InterPro" id="IPR003689">
    <property type="entry name" value="ZIP"/>
</dbReference>
<comment type="similarity">
    <text evidence="2 13">Belongs to the ZIP transporter (TC 2.A.5) family. ZupT subfamily.</text>
</comment>
<evidence type="ECO:0000256" key="12">
    <source>
        <dbReference type="ARBA" id="ARBA00023136"/>
    </source>
</evidence>
<feature type="transmembrane region" description="Helical" evidence="13">
    <location>
        <begin position="78"/>
        <end position="96"/>
    </location>
</feature>
<name>A0A1V9VB16_9BACT</name>
<organism evidence="14 16">
    <name type="scientific">Aliarcobacter cryaerophilus</name>
    <dbReference type="NCBI Taxonomy" id="28198"/>
    <lineage>
        <taxon>Bacteria</taxon>
        <taxon>Pseudomonadati</taxon>
        <taxon>Campylobacterota</taxon>
        <taxon>Epsilonproteobacteria</taxon>
        <taxon>Campylobacterales</taxon>
        <taxon>Arcobacteraceae</taxon>
        <taxon>Aliarcobacter</taxon>
    </lineage>
</organism>
<evidence type="ECO:0000313" key="14">
    <source>
        <dbReference type="EMBL" id="OQR41235.1"/>
    </source>
</evidence>
<feature type="binding site" description="M2 metal binding site" evidence="13">
    <location>
        <position position="176"/>
    </location>
    <ligand>
        <name>Fe(2+)</name>
        <dbReference type="ChEBI" id="CHEBI:29033"/>
    </ligand>
</feature>
<keyword evidence="4 13" id="KW-1003">Cell membrane</keyword>
<keyword evidence="8 13" id="KW-0864">Zinc transport</keyword>
<keyword evidence="6" id="KW-0479">Metal-binding</keyword>
<dbReference type="Proteomes" id="UP000192599">
    <property type="component" value="Unassembled WGS sequence"/>
</dbReference>
<dbReference type="GO" id="GO:0005886">
    <property type="term" value="C:plasma membrane"/>
    <property type="evidence" value="ECO:0007669"/>
    <property type="project" value="UniProtKB-SubCell"/>
</dbReference>
<comment type="subcellular location">
    <subcellularLocation>
        <location evidence="1 13">Cell membrane</location>
        <topology evidence="1 13">Multi-pass membrane protein</topology>
    </subcellularLocation>
</comment>
<comment type="function">
    <text evidence="13">Mediates zinc uptake. May also transport other divalent cations.</text>
</comment>
<sequence>MQDISLETFLFAAMLTFLAGFATSIGAILAFFSKKDNYFILSIGMGFSAGVMIYVSFMEILVKSRESFTNLYENPITGEFLTIICFFIGIILTAFIDKVIPEDLNPHEPKSDNQLQELKPDTKSSLIRNSKLRRTGIFTAIAIAIHNFPEGFATFVSALENPTVGITIAFAIAIHNIPEGMAVSLPIYHATGEKKKAFWYATLSGLAEPLGAVVGFFLLLPFMGDATLAIVFGIVAGIMVYISFDELLPASRVYGNAHTTIVGISLGMFVMAISLVLFKLI</sequence>
<evidence type="ECO:0000256" key="1">
    <source>
        <dbReference type="ARBA" id="ARBA00004651"/>
    </source>
</evidence>
<evidence type="ECO:0000256" key="6">
    <source>
        <dbReference type="ARBA" id="ARBA00022723"/>
    </source>
</evidence>
<dbReference type="Pfam" id="PF02535">
    <property type="entry name" value="Zip"/>
    <property type="match status" value="1"/>
</dbReference>
<dbReference type="PANTHER" id="PTHR11040:SF205">
    <property type="entry name" value="ZINC TRANSPORTER ZUPT"/>
    <property type="match status" value="1"/>
</dbReference>
<keyword evidence="7 13" id="KW-0862">Zinc</keyword>
<feature type="transmembrane region" description="Helical" evidence="13">
    <location>
        <begin position="9"/>
        <end position="32"/>
    </location>
</feature>
<dbReference type="EMBL" id="CP099556">
    <property type="protein sequence ID" value="UYF43251.1"/>
    <property type="molecule type" value="Genomic_DNA"/>
</dbReference>
<feature type="binding site" description="M2 metal binding site" evidence="13">
    <location>
        <position position="150"/>
    </location>
    <ligand>
        <name>Fe(2+)</name>
        <dbReference type="ChEBI" id="CHEBI:29033"/>
    </ligand>
</feature>
<feature type="transmembrane region" description="Helical" evidence="13">
    <location>
        <begin position="38"/>
        <end position="57"/>
    </location>
</feature>
<comment type="caution">
    <text evidence="13">Lacks conserved residue(s) required for the propagation of feature annotation.</text>
</comment>
<keyword evidence="12 13" id="KW-0472">Membrane</keyword>
<evidence type="ECO:0000256" key="3">
    <source>
        <dbReference type="ARBA" id="ARBA00022448"/>
    </source>
</evidence>
<evidence type="ECO:0000256" key="4">
    <source>
        <dbReference type="ARBA" id="ARBA00022475"/>
    </source>
</evidence>
<keyword evidence="3 13" id="KW-0813">Transport</keyword>
<feature type="transmembrane region" description="Helical" evidence="13">
    <location>
        <begin position="226"/>
        <end position="244"/>
    </location>
</feature>
<comment type="catalytic activity">
    <reaction evidence="13">
        <text>Zn(2+)(in) = Zn(2+)(out)</text>
        <dbReference type="Rhea" id="RHEA:29351"/>
        <dbReference type="ChEBI" id="CHEBI:29105"/>
    </reaction>
</comment>
<feature type="binding site" description="M1 metal binding site" evidence="13">
    <location>
        <position position="150"/>
    </location>
    <ligand>
        <name>Zn(2+)</name>
        <dbReference type="ChEBI" id="CHEBI:29105"/>
    </ligand>
</feature>
<keyword evidence="10" id="KW-0408">Iron</keyword>
<gene>
    <name evidence="13 15" type="primary">zupT</name>
    <name evidence="14" type="ORF">AS859_06915</name>
    <name evidence="15" type="ORF">NGX11_10180</name>
</gene>
<dbReference type="NCBIfam" id="NF003243">
    <property type="entry name" value="PRK04201.1"/>
    <property type="match status" value="1"/>
</dbReference>
<keyword evidence="11 13" id="KW-0406">Ion transport</keyword>
<keyword evidence="9 13" id="KW-1133">Transmembrane helix</keyword>
<evidence type="ECO:0000313" key="16">
    <source>
        <dbReference type="Proteomes" id="UP000192599"/>
    </source>
</evidence>
<evidence type="ECO:0000256" key="5">
    <source>
        <dbReference type="ARBA" id="ARBA00022692"/>
    </source>
</evidence>
<proteinExistence type="inferred from homology"/>
<dbReference type="EMBL" id="LNTC01000084">
    <property type="protein sequence ID" value="OQR41235.1"/>
    <property type="molecule type" value="Genomic_DNA"/>
</dbReference>
<evidence type="ECO:0000256" key="8">
    <source>
        <dbReference type="ARBA" id="ARBA00022906"/>
    </source>
</evidence>
<feature type="binding site" description="M1 metal binding site" evidence="13">
    <location>
        <position position="179"/>
    </location>
    <ligand>
        <name>Zn(2+)</name>
        <dbReference type="ChEBI" id="CHEBI:29105"/>
    </ligand>
</feature>
<keyword evidence="5 13" id="KW-0812">Transmembrane</keyword>
<reference evidence="14 16" key="1">
    <citation type="submission" date="2017-04" db="EMBL/GenBank/DDBJ databases">
        <title>Accumulation and expression of multiple antibiotic resistance genes in Arcobacter cryaerophilus that thrives in sewage.</title>
        <authorList>
            <person name="Millar J.A."/>
            <person name="Raghavan R."/>
        </authorList>
    </citation>
    <scope>NUCLEOTIDE SEQUENCE [LARGE SCALE GENOMIC DNA]</scope>
    <source>
        <strain evidence="14 16">AZT-1</strain>
    </source>
</reference>
<dbReference type="AlphaFoldDB" id="A0A1V9VB16"/>
<reference evidence="15" key="2">
    <citation type="journal article" date="2022" name="Front. Microbiol.">
        <title>Species classification and novel plasmid identifications in Arcobacter cryaerophilus and Arcobacter cryaerophilus-like organisms.</title>
        <authorList>
            <person name="Zhou G."/>
            <person name="Wang M."/>
            <person name="Wang H."/>
            <person name="Chen X."/>
            <person name="Gu Y."/>
            <person name="Shao Z."/>
            <person name="Zhang J."/>
            <person name="Zhang M."/>
        </authorList>
    </citation>
    <scope>NUCLEOTIDE SEQUENCE</scope>
    <source>
        <strain evidence="15">ICDCAC48</strain>
    </source>
</reference>
<evidence type="ECO:0000256" key="13">
    <source>
        <dbReference type="HAMAP-Rule" id="MF_00548"/>
    </source>
</evidence>
<evidence type="ECO:0000256" key="2">
    <source>
        <dbReference type="ARBA" id="ARBA00009703"/>
    </source>
</evidence>
<feature type="binding site" description="M2 metal binding site" evidence="13">
    <location>
        <position position="179"/>
    </location>
    <ligand>
        <name>Fe(2+)</name>
        <dbReference type="ChEBI" id="CHEBI:29033"/>
    </ligand>
</feature>
<evidence type="ECO:0000256" key="10">
    <source>
        <dbReference type="ARBA" id="ARBA00023004"/>
    </source>
</evidence>
<evidence type="ECO:0000256" key="9">
    <source>
        <dbReference type="ARBA" id="ARBA00022989"/>
    </source>
</evidence>
<dbReference type="HAMAP" id="MF_00548">
    <property type="entry name" value="ZupT"/>
    <property type="match status" value="1"/>
</dbReference>
<feature type="binding site" description="M2 metal binding site" evidence="13">
    <location>
        <position position="208"/>
    </location>
    <ligand>
        <name>Fe(2+)</name>
        <dbReference type="ChEBI" id="CHEBI:29033"/>
    </ligand>
</feature>
<feature type="binding site" description="M1 metal binding site" evidence="13">
    <location>
        <position position="175"/>
    </location>
    <ligand>
        <name>Zn(2+)</name>
        <dbReference type="ChEBI" id="CHEBI:29105"/>
    </ligand>
</feature>
<evidence type="ECO:0000313" key="15">
    <source>
        <dbReference type="EMBL" id="UYF43251.1"/>
    </source>
</evidence>
<feature type="binding site" description="M2 metal binding site" evidence="13">
    <location>
        <position position="147"/>
    </location>
    <ligand>
        <name>Fe(2+)</name>
        <dbReference type="ChEBI" id="CHEBI:29033"/>
    </ligand>
</feature>
<feature type="transmembrane region" description="Helical" evidence="13">
    <location>
        <begin position="197"/>
        <end position="219"/>
    </location>
</feature>
<dbReference type="Proteomes" id="UP001164100">
    <property type="component" value="Chromosome"/>
</dbReference>
<feature type="transmembrane region" description="Helical" evidence="13">
    <location>
        <begin position="256"/>
        <end position="278"/>
    </location>
</feature>
<accession>A0A1V9VB16</accession>
<dbReference type="GO" id="GO:0005385">
    <property type="term" value="F:zinc ion transmembrane transporter activity"/>
    <property type="evidence" value="ECO:0007669"/>
    <property type="project" value="UniProtKB-UniRule"/>
</dbReference>
<dbReference type="RefSeq" id="WP_066350732.1">
    <property type="nucleotide sequence ID" value="NZ_CP099556.1"/>
</dbReference>
<dbReference type="GO" id="GO:0046872">
    <property type="term" value="F:metal ion binding"/>
    <property type="evidence" value="ECO:0007669"/>
    <property type="project" value="UniProtKB-KW"/>
</dbReference>
<evidence type="ECO:0000256" key="7">
    <source>
        <dbReference type="ARBA" id="ARBA00022833"/>
    </source>
</evidence>
<dbReference type="InterPro" id="IPR023498">
    <property type="entry name" value="Zn_transptr_ZupT"/>
</dbReference>
<evidence type="ECO:0000256" key="11">
    <source>
        <dbReference type="ARBA" id="ARBA00023065"/>
    </source>
</evidence>
<dbReference type="PANTHER" id="PTHR11040">
    <property type="entry name" value="ZINC/IRON TRANSPORTER"/>
    <property type="match status" value="1"/>
</dbReference>
<protein>
    <recommendedName>
        <fullName evidence="13">Zinc transporter ZupT</fullName>
    </recommendedName>
</protein>